<proteinExistence type="predicted"/>
<evidence type="ECO:0000313" key="3">
    <source>
        <dbReference type="Proteomes" id="UP001604282"/>
    </source>
</evidence>
<protein>
    <recommendedName>
        <fullName evidence="4">Secreted protein</fullName>
    </recommendedName>
</protein>
<dbReference type="Proteomes" id="UP001604282">
    <property type="component" value="Unassembled WGS sequence"/>
</dbReference>
<dbReference type="RefSeq" id="WP_392017850.1">
    <property type="nucleotide sequence ID" value="NZ_JBIBSS010000061.1"/>
</dbReference>
<reference evidence="2 3" key="1">
    <citation type="submission" date="2024-10" db="EMBL/GenBank/DDBJ databases">
        <title>The Natural Products Discovery Center: Release of the First 8490 Sequenced Strains for Exploring Actinobacteria Biosynthetic Diversity.</title>
        <authorList>
            <person name="Kalkreuter E."/>
            <person name="Kautsar S.A."/>
            <person name="Yang D."/>
            <person name="Bader C.D."/>
            <person name="Teijaro C.N."/>
            <person name="Fluegel L."/>
            <person name="Davis C.M."/>
            <person name="Simpson J.R."/>
            <person name="Lauterbach L."/>
            <person name="Steele A.D."/>
            <person name="Gui C."/>
            <person name="Meng S."/>
            <person name="Li G."/>
            <person name="Viehrig K."/>
            <person name="Ye F."/>
            <person name="Su P."/>
            <person name="Kiefer A.F."/>
            <person name="Nichols A."/>
            <person name="Cepeda A.J."/>
            <person name="Yan W."/>
            <person name="Fan B."/>
            <person name="Jiang Y."/>
            <person name="Adhikari A."/>
            <person name="Zheng C.-J."/>
            <person name="Schuster L."/>
            <person name="Cowan T.M."/>
            <person name="Smanski M.J."/>
            <person name="Chevrette M.G."/>
            <person name="De Carvalho L.P.S."/>
            <person name="Shen B."/>
        </authorList>
    </citation>
    <scope>NUCLEOTIDE SEQUENCE [LARGE SCALE GENOMIC DNA]</scope>
    <source>
        <strain evidence="2 3">NPDC048229</strain>
    </source>
</reference>
<evidence type="ECO:0000313" key="2">
    <source>
        <dbReference type="EMBL" id="MFG3194404.1"/>
    </source>
</evidence>
<accession>A0ABW7C3S3</accession>
<dbReference type="EMBL" id="JBICZW010000051">
    <property type="protein sequence ID" value="MFG3194404.1"/>
    <property type="molecule type" value="Genomic_DNA"/>
</dbReference>
<feature type="signal peptide" evidence="1">
    <location>
        <begin position="1"/>
        <end position="28"/>
    </location>
</feature>
<gene>
    <name evidence="2" type="ORF">ACGFYS_36485</name>
</gene>
<comment type="caution">
    <text evidence="2">The sequence shown here is derived from an EMBL/GenBank/DDBJ whole genome shotgun (WGS) entry which is preliminary data.</text>
</comment>
<name>A0ABW7C3S3_9ACTN</name>
<keyword evidence="1" id="KW-0732">Signal</keyword>
<feature type="chain" id="PRO_5045459338" description="Secreted protein" evidence="1">
    <location>
        <begin position="29"/>
        <end position="142"/>
    </location>
</feature>
<organism evidence="2 3">
    <name type="scientific">Streptomyces omiyaensis</name>
    <dbReference type="NCBI Taxonomy" id="68247"/>
    <lineage>
        <taxon>Bacteria</taxon>
        <taxon>Bacillati</taxon>
        <taxon>Actinomycetota</taxon>
        <taxon>Actinomycetes</taxon>
        <taxon>Kitasatosporales</taxon>
        <taxon>Streptomycetaceae</taxon>
        <taxon>Streptomyces</taxon>
    </lineage>
</organism>
<evidence type="ECO:0000256" key="1">
    <source>
        <dbReference type="SAM" id="SignalP"/>
    </source>
</evidence>
<evidence type="ECO:0008006" key="4">
    <source>
        <dbReference type="Google" id="ProtNLM"/>
    </source>
</evidence>
<keyword evidence="3" id="KW-1185">Reference proteome</keyword>
<sequence>MRSKKSAAVLAGALAAGSILVSAPAASANSYCSSSGYTESGLPNLRCTKLTNGVLSHGKRDLYPTVGTRVTTTYYKSGGAAVTIRLGWALGGGNVSYSTAFSVSSGQTHSRSWTTSANNLCLNSTGFLSTSTNTYQTPAAHC</sequence>